<dbReference type="Gene3D" id="1.25.10.10">
    <property type="entry name" value="Leucine-rich Repeat Variant"/>
    <property type="match status" value="1"/>
</dbReference>
<protein>
    <submittedName>
        <fullName evidence="2">Uncharacterized protein</fullName>
    </submittedName>
</protein>
<proteinExistence type="predicted"/>
<dbReference type="AlphaFoldDB" id="A0A7S3UYJ9"/>
<accession>A0A7S3UYJ9</accession>
<feature type="region of interest" description="Disordered" evidence="1">
    <location>
        <begin position="1"/>
        <end position="27"/>
    </location>
</feature>
<dbReference type="InterPro" id="IPR016024">
    <property type="entry name" value="ARM-type_fold"/>
</dbReference>
<dbReference type="SUPFAM" id="SSF48371">
    <property type="entry name" value="ARM repeat"/>
    <property type="match status" value="1"/>
</dbReference>
<evidence type="ECO:0000256" key="1">
    <source>
        <dbReference type="SAM" id="MobiDB-lite"/>
    </source>
</evidence>
<dbReference type="InterPro" id="IPR011989">
    <property type="entry name" value="ARM-like"/>
</dbReference>
<name>A0A7S3UYJ9_9STRA</name>
<reference evidence="2" key="1">
    <citation type="submission" date="2021-01" db="EMBL/GenBank/DDBJ databases">
        <authorList>
            <person name="Corre E."/>
            <person name="Pelletier E."/>
            <person name="Niang G."/>
            <person name="Scheremetjew M."/>
            <person name="Finn R."/>
            <person name="Kale V."/>
            <person name="Holt S."/>
            <person name="Cochrane G."/>
            <person name="Meng A."/>
            <person name="Brown T."/>
            <person name="Cohen L."/>
        </authorList>
    </citation>
    <scope>NUCLEOTIDE SEQUENCE</scope>
    <source>
        <strain evidence="2">GSBS06</strain>
    </source>
</reference>
<sequence>MADNNDLRSDNHNNHDHSPSKDQNHDKIEIRRMSTQSNPSSFEEFIEVYIKVEDDVKMRSRNSSLLAVQRAAERFQNKFGKGAADYSIIPVPRRYQKKMNLTGDPACWIGWEIQMKTVTTSNSDGNSNSVVERETLTHPEASVFQEFQKRNRNISIITLRREYIPPVLEYHVDFAIIYNTSSMDAFSKFRKSMELLADSVSPVYRSFTVDKYILQARADALLLDEASFEWYGSRQTIFPQCMKYAVMFCKSIIKLFNERGMLLENGSADSIFPDIKLKEGEESDPFMYSNILASTPPGVLGYDFVPNEGTVLKCLGANEGENDSKNQLSLREAWKERVWYYLAFCVDGGLMPGVLNIKTIAKLATEHDLPVIDRVLANLLYLRPLNWPHQQTPLNVKMQDAETMKNFRCNERVLERLLSTGYIHHSLKNNCDTADVYSQFIVSLLRRTQNADECTSIKFAVCRQIADSLVVCVESPIPIRKTTAPQSERLRSPTSRRILRKFSNSHGSDRRTSSPSPVVMEDNVTYSARSAFIDWNEASIKAVIPALIEMIKSESLDEKLKVIAVVGLVNFTRKQWQAKEMVHTVIHEIIIGDALKYVSPFILSKHEDLARHTCSFLISCCQREPLKQELQKNSNFVKDTLSILTINQYPPYYRSIETLLQATSLISSLAMDTAFRTIISDCLGYEQQLDPSHDEIFEQSVAIRILVDVLKDDKRTFFKHRYRDRFFAQLIGALKNLSLHHNVNRKTIGRLSIPMLLLIIATDEKLKENTDPYNLVEAALRCICVLTFHRQNCQILKKLNIDQIIDKRSEEGFLDLIKNIGYMCSNV</sequence>
<dbReference type="EMBL" id="HBIN01014695">
    <property type="protein sequence ID" value="CAE0441002.1"/>
    <property type="molecule type" value="Transcribed_RNA"/>
</dbReference>
<evidence type="ECO:0000313" key="2">
    <source>
        <dbReference type="EMBL" id="CAE0441002.1"/>
    </source>
</evidence>
<gene>
    <name evidence="2" type="ORF">ASTO00021_LOCUS11133</name>
</gene>
<organism evidence="2">
    <name type="scientific">Aplanochytrium stocchinoi</name>
    <dbReference type="NCBI Taxonomy" id="215587"/>
    <lineage>
        <taxon>Eukaryota</taxon>
        <taxon>Sar</taxon>
        <taxon>Stramenopiles</taxon>
        <taxon>Bigyra</taxon>
        <taxon>Labyrinthulomycetes</taxon>
        <taxon>Thraustochytrida</taxon>
        <taxon>Thraustochytriidae</taxon>
        <taxon>Aplanochytrium</taxon>
    </lineage>
</organism>